<keyword evidence="3" id="KW-1185">Reference proteome</keyword>
<dbReference type="OrthoDB" id="2319647at2759"/>
<dbReference type="STRING" id="94130.A0A2Z6Q4L4"/>
<gene>
    <name evidence="2" type="ORF">RCL2_002456500</name>
    <name evidence="1" type="ORF">RclHR1_00110018</name>
</gene>
<comment type="caution">
    <text evidence="1">The sequence shown here is derived from an EMBL/GenBank/DDBJ whole genome shotgun (WGS) entry which is preliminary data.</text>
</comment>
<dbReference type="EMBL" id="BEXD01000113">
    <property type="protein sequence ID" value="GBB84385.1"/>
    <property type="molecule type" value="Genomic_DNA"/>
</dbReference>
<reference evidence="1 3" key="1">
    <citation type="submission" date="2017-11" db="EMBL/GenBank/DDBJ databases">
        <title>The genome of Rhizophagus clarus HR1 reveals common genetic basis of auxotrophy among arbuscular mycorrhizal fungi.</title>
        <authorList>
            <person name="Kobayashi Y."/>
        </authorList>
    </citation>
    <scope>NUCLEOTIDE SEQUENCE [LARGE SCALE GENOMIC DNA]</scope>
    <source>
        <strain evidence="1 3">HR1</strain>
    </source>
</reference>
<name>A0A2Z6Q4L4_9GLOM</name>
<proteinExistence type="predicted"/>
<organism evidence="1 3">
    <name type="scientific">Rhizophagus clarus</name>
    <dbReference type="NCBI Taxonomy" id="94130"/>
    <lineage>
        <taxon>Eukaryota</taxon>
        <taxon>Fungi</taxon>
        <taxon>Fungi incertae sedis</taxon>
        <taxon>Mucoromycota</taxon>
        <taxon>Glomeromycotina</taxon>
        <taxon>Glomeromycetes</taxon>
        <taxon>Glomerales</taxon>
        <taxon>Glomeraceae</taxon>
        <taxon>Rhizophagus</taxon>
    </lineage>
</organism>
<reference evidence="2" key="2">
    <citation type="submission" date="2019-10" db="EMBL/GenBank/DDBJ databases">
        <title>Conservation and host-specific expression of non-tandemly repeated heterogenous ribosome RNA gene in arbuscular mycorrhizal fungi.</title>
        <authorList>
            <person name="Maeda T."/>
            <person name="Kobayashi Y."/>
            <person name="Nakagawa T."/>
            <person name="Ezawa T."/>
            <person name="Yamaguchi K."/>
            <person name="Bino T."/>
            <person name="Nishimoto Y."/>
            <person name="Shigenobu S."/>
            <person name="Kawaguchi M."/>
        </authorList>
    </citation>
    <scope>NUCLEOTIDE SEQUENCE</scope>
    <source>
        <strain evidence="2">HR1</strain>
    </source>
</reference>
<dbReference type="Proteomes" id="UP000615446">
    <property type="component" value="Unassembled WGS sequence"/>
</dbReference>
<evidence type="ECO:0000313" key="3">
    <source>
        <dbReference type="Proteomes" id="UP000247702"/>
    </source>
</evidence>
<dbReference type="EMBL" id="BLAL01000262">
    <property type="protein sequence ID" value="GES98003.1"/>
    <property type="molecule type" value="Genomic_DNA"/>
</dbReference>
<protein>
    <submittedName>
        <fullName evidence="1">Uncharacterized protein</fullName>
    </submittedName>
</protein>
<dbReference type="Proteomes" id="UP000247702">
    <property type="component" value="Unassembled WGS sequence"/>
</dbReference>
<accession>A0A2Z6Q4L4</accession>
<dbReference type="AlphaFoldDB" id="A0A2Z6Q4L4"/>
<evidence type="ECO:0000313" key="2">
    <source>
        <dbReference type="EMBL" id="GES98003.1"/>
    </source>
</evidence>
<sequence length="238" mass="28008">MWCIKDGIKIKVFIIENLLTKSKWLIVRYEEANALFYVIRLGPTFIISRYHIQKLLLNSENKQEHNADRSTFQQEIKSFWAGNLPFVFDHLLNDASKANDMKLIHFLSIGPNIFTPFPLIPKVLQLNLKSDAHIHQQSITEKYPSKDGDKSLEKHFDSSGQINFQTSPTTVLMLRVQPLLRNTNQRMRNQPRRLRIRRQQHNAQINNEDTIYRLTNLPQQQITNNQFIDSFFHGTSFF</sequence>
<evidence type="ECO:0000313" key="1">
    <source>
        <dbReference type="EMBL" id="GBB84385.1"/>
    </source>
</evidence>